<dbReference type="Gene3D" id="3.40.50.970">
    <property type="match status" value="2"/>
</dbReference>
<dbReference type="Pfam" id="PF02776">
    <property type="entry name" value="TPP_enzyme_N"/>
    <property type="match status" value="1"/>
</dbReference>
<evidence type="ECO:0000259" key="4">
    <source>
        <dbReference type="Pfam" id="PF00205"/>
    </source>
</evidence>
<dbReference type="PANTHER" id="PTHR18968">
    <property type="entry name" value="THIAMINE PYROPHOSPHATE ENZYMES"/>
    <property type="match status" value="1"/>
</dbReference>
<name>A0ABD6FCL4_9PSEU</name>
<evidence type="ECO:0000256" key="1">
    <source>
        <dbReference type="ARBA" id="ARBA00007812"/>
    </source>
</evidence>
<comment type="similarity">
    <text evidence="1 3">Belongs to the TPP enzyme family.</text>
</comment>
<evidence type="ECO:0000259" key="6">
    <source>
        <dbReference type="Pfam" id="PF02776"/>
    </source>
</evidence>
<dbReference type="Pfam" id="PF00205">
    <property type="entry name" value="TPP_enzyme_M"/>
    <property type="match status" value="1"/>
</dbReference>
<feature type="domain" description="Thiamine pyrophosphate enzyme TPP-binding" evidence="5">
    <location>
        <begin position="412"/>
        <end position="566"/>
    </location>
</feature>
<protein>
    <submittedName>
        <fullName evidence="7">Thiamine pyrophosphate-binding protein</fullName>
    </submittedName>
</protein>
<dbReference type="InterPro" id="IPR011766">
    <property type="entry name" value="TPP_enzyme_TPP-bd"/>
</dbReference>
<proteinExistence type="inferred from homology"/>
<dbReference type="InterPro" id="IPR045229">
    <property type="entry name" value="TPP_enz"/>
</dbReference>
<dbReference type="GO" id="GO:0019752">
    <property type="term" value="P:carboxylic acid metabolic process"/>
    <property type="evidence" value="ECO:0007669"/>
    <property type="project" value="UniProtKB-ARBA"/>
</dbReference>
<dbReference type="Proteomes" id="UP000249324">
    <property type="component" value="Unassembled WGS sequence"/>
</dbReference>
<evidence type="ECO:0000313" key="8">
    <source>
        <dbReference type="Proteomes" id="UP000249324"/>
    </source>
</evidence>
<dbReference type="InterPro" id="IPR012000">
    <property type="entry name" value="Thiamin_PyroP_enz_cen_dom"/>
</dbReference>
<dbReference type="InterPro" id="IPR029035">
    <property type="entry name" value="DHS-like_NAD/FAD-binding_dom"/>
</dbReference>
<dbReference type="GO" id="GO:0006520">
    <property type="term" value="P:amino acid metabolic process"/>
    <property type="evidence" value="ECO:0007669"/>
    <property type="project" value="UniProtKB-ARBA"/>
</dbReference>
<dbReference type="InterPro" id="IPR012001">
    <property type="entry name" value="Thiamin_PyroP_enz_TPP-bd_dom"/>
</dbReference>
<dbReference type="InterPro" id="IPR029061">
    <property type="entry name" value="THDP-binding"/>
</dbReference>
<dbReference type="Pfam" id="PF02775">
    <property type="entry name" value="TPP_enzyme_C"/>
    <property type="match status" value="1"/>
</dbReference>
<dbReference type="GO" id="GO:0000287">
    <property type="term" value="F:magnesium ion binding"/>
    <property type="evidence" value="ECO:0007669"/>
    <property type="project" value="UniProtKB-ARBA"/>
</dbReference>
<dbReference type="CDD" id="cd07035">
    <property type="entry name" value="TPP_PYR_POX_like"/>
    <property type="match status" value="1"/>
</dbReference>
<reference evidence="7 8" key="1">
    <citation type="journal article" date="2021" name="BMC Genomics">
        <title>Genome-resolved metagenome and metatranscriptome analyses of thermophilic composting reveal key bacterial players and their metabolic interactions.</title>
        <authorList>
            <person name="Braga L.P.P."/>
            <person name="Pereira R.V."/>
            <person name="Martins L.F."/>
            <person name="Moura L.M.S."/>
            <person name="Sanchez F.B."/>
            <person name="Patane J.S.L."/>
            <person name="da Silva A.M."/>
            <person name="Setubal J.C."/>
        </authorList>
    </citation>
    <scope>NUCLEOTIDE SEQUENCE [LARGE SCALE GENOMIC DNA]</scope>
    <source>
        <strain evidence="7">ZC4RG45</strain>
    </source>
</reference>
<dbReference type="SUPFAM" id="SSF52467">
    <property type="entry name" value="DHS-like NAD/FAD-binding domain"/>
    <property type="match status" value="1"/>
</dbReference>
<dbReference type="AlphaFoldDB" id="A0ABD6FCL4"/>
<sequence length="574" mass="61506">MAETRFGGDLVVGALAELGIEYAAINPGASFRGIHESLVALGKPELILALHENVAVAAADGYARSAQRPMAVVLHNLVGLQSGAMGIFNAWANQSPMVVIGGSGPADAATRRPWIDWVHSARQQVLVARDHLKWDDQPASLAALPDSIFRAHRIATTVPYGPTYVSVDIALQEAELAPEQVALLKAPAGQARGNALTAPPTELEDIADRLVRADNPVLVADNTGKDKRAYDALVRLAELLAAPVVDLQARHNFPTGHWADCTPARSEVLADADVVLVLDPRDLMHAIGAVDHIAHGYRPLVRPEADVICISTNQLMLRGFLDYCGPTGDAFDVLADTTECLPVLADLVSEGAGDRQDRRKKLAAYTRTLHPAPAATVGESGEFSQPSVSRSVFEAVRHGPWELANGHMRGAVRSTWELTRFNSHLGRNVGAGLGYGIGVSIGAALAHRGDDTVIVNLQNDGDLLYTPSGLWTAAKYDLPILTVVINNRTYAQDRMHQTVTAKKRSRPLDHASVGIDIDEPAVDFAALGRSQGVESWSPTEPDEFEKALTTAVAACRDERRPTLVEVVVPKGVQT</sequence>
<accession>A0ABD6FCL4</accession>
<evidence type="ECO:0000256" key="2">
    <source>
        <dbReference type="ARBA" id="ARBA00023052"/>
    </source>
</evidence>
<keyword evidence="2 3" id="KW-0786">Thiamine pyrophosphate</keyword>
<evidence type="ECO:0000313" key="7">
    <source>
        <dbReference type="EMBL" id="MFO7191231.1"/>
    </source>
</evidence>
<feature type="domain" description="Thiamine pyrophosphate enzyme central" evidence="4">
    <location>
        <begin position="203"/>
        <end position="278"/>
    </location>
</feature>
<gene>
    <name evidence="7" type="ORF">DIU77_003185</name>
</gene>
<dbReference type="Gene3D" id="3.40.50.1220">
    <property type="entry name" value="TPP-binding domain"/>
    <property type="match status" value="1"/>
</dbReference>
<comment type="caution">
    <text evidence="7">The sequence shown here is derived from an EMBL/GenBank/DDBJ whole genome shotgun (WGS) entry which is preliminary data.</text>
</comment>
<feature type="domain" description="Thiamine pyrophosphate enzyme N-terminal TPP-binding" evidence="6">
    <location>
        <begin position="7"/>
        <end position="110"/>
    </location>
</feature>
<organism evidence="7 8">
    <name type="scientific">Thermocrispum agreste</name>
    <dbReference type="NCBI Taxonomy" id="37925"/>
    <lineage>
        <taxon>Bacteria</taxon>
        <taxon>Bacillati</taxon>
        <taxon>Actinomycetota</taxon>
        <taxon>Actinomycetes</taxon>
        <taxon>Pseudonocardiales</taxon>
        <taxon>Pseudonocardiaceae</taxon>
        <taxon>Thermocrispum</taxon>
    </lineage>
</organism>
<dbReference type="CDD" id="cd02002">
    <property type="entry name" value="TPP_BFDC"/>
    <property type="match status" value="1"/>
</dbReference>
<dbReference type="PANTHER" id="PTHR18968:SF13">
    <property type="entry name" value="ACETOLACTATE SYNTHASE CATALYTIC SUBUNIT, MITOCHONDRIAL"/>
    <property type="match status" value="1"/>
</dbReference>
<dbReference type="EMBL" id="QGUI02000020">
    <property type="protein sequence ID" value="MFO7191231.1"/>
    <property type="molecule type" value="Genomic_DNA"/>
</dbReference>
<dbReference type="SUPFAM" id="SSF52518">
    <property type="entry name" value="Thiamin diphosphate-binding fold (THDP-binding)"/>
    <property type="match status" value="2"/>
</dbReference>
<evidence type="ECO:0000259" key="5">
    <source>
        <dbReference type="Pfam" id="PF02775"/>
    </source>
</evidence>
<evidence type="ECO:0000256" key="3">
    <source>
        <dbReference type="RuleBase" id="RU362132"/>
    </source>
</evidence>